<gene>
    <name evidence="1" type="ORF">F5Z01DRAFT_294820</name>
</gene>
<name>A0A9P8CLK0_9HYPO</name>
<dbReference type="GeneID" id="70289740"/>
<comment type="caution">
    <text evidence="1">The sequence shown here is derived from an EMBL/GenBank/DDBJ whole genome shotgun (WGS) entry which is preliminary data.</text>
</comment>
<dbReference type="GO" id="GO:0000070">
    <property type="term" value="P:mitotic sister chromatid segregation"/>
    <property type="evidence" value="ECO:0007669"/>
    <property type="project" value="InterPro"/>
</dbReference>
<accession>A0A9P8CLK0</accession>
<evidence type="ECO:0000313" key="2">
    <source>
        <dbReference type="Proteomes" id="UP000887229"/>
    </source>
</evidence>
<reference evidence="1" key="1">
    <citation type="journal article" date="2021" name="IMA Fungus">
        <title>Genomic characterization of three marine fungi, including Emericellopsis atlantica sp. nov. with signatures of a generalist lifestyle and marine biomass degradation.</title>
        <authorList>
            <person name="Hagestad O.C."/>
            <person name="Hou L."/>
            <person name="Andersen J.H."/>
            <person name="Hansen E.H."/>
            <person name="Altermark B."/>
            <person name="Li C."/>
            <person name="Kuhnert E."/>
            <person name="Cox R.J."/>
            <person name="Crous P.W."/>
            <person name="Spatafora J.W."/>
            <person name="Lail K."/>
            <person name="Amirebrahimi M."/>
            <person name="Lipzen A."/>
            <person name="Pangilinan J."/>
            <person name="Andreopoulos W."/>
            <person name="Hayes R.D."/>
            <person name="Ng V."/>
            <person name="Grigoriev I.V."/>
            <person name="Jackson S.A."/>
            <person name="Sutton T.D.S."/>
            <person name="Dobson A.D.W."/>
            <person name="Rama T."/>
        </authorList>
    </citation>
    <scope>NUCLEOTIDE SEQUENCE</scope>
    <source>
        <strain evidence="1">TS7</strain>
    </source>
</reference>
<dbReference type="InterPro" id="IPR013950">
    <property type="entry name" value="Mis14/Nsl1"/>
</dbReference>
<dbReference type="PANTHER" id="PTHR31749:SF3">
    <property type="entry name" value="KINETOCHORE-ASSOCIATED PROTEIN NSL1 HOMOLOG"/>
    <property type="match status" value="1"/>
</dbReference>
<protein>
    <recommendedName>
        <fullName evidence="3">Kinetochore protein mis14</fullName>
    </recommendedName>
</protein>
<dbReference type="Proteomes" id="UP000887229">
    <property type="component" value="Unassembled WGS sequence"/>
</dbReference>
<dbReference type="EMBL" id="MU251270">
    <property type="protein sequence ID" value="KAG9251142.1"/>
    <property type="molecule type" value="Genomic_DNA"/>
</dbReference>
<dbReference type="Pfam" id="PF08641">
    <property type="entry name" value="Mis14"/>
    <property type="match status" value="1"/>
</dbReference>
<dbReference type="RefSeq" id="XP_046115066.1">
    <property type="nucleotide sequence ID" value="XM_046258837.1"/>
</dbReference>
<dbReference type="OrthoDB" id="2135762at2759"/>
<keyword evidence="2" id="KW-1185">Reference proteome</keyword>
<dbReference type="PANTHER" id="PTHR31749">
    <property type="entry name" value="KINETOCHORE-ASSOCIATED PROTEIN NSL1 HOMOLOG"/>
    <property type="match status" value="1"/>
</dbReference>
<evidence type="ECO:0000313" key="1">
    <source>
        <dbReference type="EMBL" id="KAG9251142.1"/>
    </source>
</evidence>
<organism evidence="1 2">
    <name type="scientific">Emericellopsis atlantica</name>
    <dbReference type="NCBI Taxonomy" id="2614577"/>
    <lineage>
        <taxon>Eukaryota</taxon>
        <taxon>Fungi</taxon>
        <taxon>Dikarya</taxon>
        <taxon>Ascomycota</taxon>
        <taxon>Pezizomycotina</taxon>
        <taxon>Sordariomycetes</taxon>
        <taxon>Hypocreomycetidae</taxon>
        <taxon>Hypocreales</taxon>
        <taxon>Bionectriaceae</taxon>
        <taxon>Emericellopsis</taxon>
    </lineage>
</organism>
<proteinExistence type="predicted"/>
<dbReference type="GO" id="GO:0000444">
    <property type="term" value="C:MIS12/MIND type complex"/>
    <property type="evidence" value="ECO:0007669"/>
    <property type="project" value="TreeGrafter"/>
</dbReference>
<evidence type="ECO:0008006" key="3">
    <source>
        <dbReference type="Google" id="ProtNLM"/>
    </source>
</evidence>
<dbReference type="AlphaFoldDB" id="A0A9P8CLK0"/>
<sequence length="224" mass="24814">MDADSAVSQVQRRIELQSPEDLTYLITNVRNAAATRLNEAFPQVDGGGEDELRNQIEALVNEYIDKTFTLAAPNLTINGLPVAPGDALRDSGSMALDEAYEPFDTRKRQRVADLITQEEKLLEDVASLKRAVPGKAAAEHAQMLREELRRDDEMVSAMAATYQESANETITLDGTARLDRQETVEGEFKDAVEALGRLKRDMSTVVAKMERARQAGEYVITQGR</sequence>